<name>A0ABN3ECN9_9ACTN</name>
<evidence type="ECO:0000313" key="2">
    <source>
        <dbReference type="Proteomes" id="UP001500305"/>
    </source>
</evidence>
<dbReference type="EMBL" id="BAAATR010000019">
    <property type="protein sequence ID" value="GAA2254554.1"/>
    <property type="molecule type" value="Genomic_DNA"/>
</dbReference>
<keyword evidence="2" id="KW-1185">Reference proteome</keyword>
<evidence type="ECO:0000313" key="1">
    <source>
        <dbReference type="EMBL" id="GAA2254554.1"/>
    </source>
</evidence>
<organism evidence="1 2">
    <name type="scientific">Kitasatospora cystarginea</name>
    <dbReference type="NCBI Taxonomy" id="58350"/>
    <lineage>
        <taxon>Bacteria</taxon>
        <taxon>Bacillati</taxon>
        <taxon>Actinomycetota</taxon>
        <taxon>Actinomycetes</taxon>
        <taxon>Kitasatosporales</taxon>
        <taxon>Streptomycetaceae</taxon>
        <taxon>Kitasatospora</taxon>
    </lineage>
</organism>
<reference evidence="1 2" key="1">
    <citation type="journal article" date="2019" name="Int. J. Syst. Evol. Microbiol.">
        <title>The Global Catalogue of Microorganisms (GCM) 10K type strain sequencing project: providing services to taxonomists for standard genome sequencing and annotation.</title>
        <authorList>
            <consortium name="The Broad Institute Genomics Platform"/>
            <consortium name="The Broad Institute Genome Sequencing Center for Infectious Disease"/>
            <person name="Wu L."/>
            <person name="Ma J."/>
        </authorList>
    </citation>
    <scope>NUCLEOTIDE SEQUENCE [LARGE SCALE GENOMIC DNA]</scope>
    <source>
        <strain evidence="1 2">JCM 7356</strain>
    </source>
</reference>
<proteinExistence type="predicted"/>
<comment type="caution">
    <text evidence="1">The sequence shown here is derived from an EMBL/GenBank/DDBJ whole genome shotgun (WGS) entry which is preliminary data.</text>
</comment>
<sequence>MTLAGEGEFEAGPDGVVVLDQKEVWHGLILAHSADRITCCVTAAGIGNRNAPLGVQAGAGELWTKVPAAVTAL</sequence>
<accession>A0ABN3ECN9</accession>
<gene>
    <name evidence="1" type="ORF">GCM10010430_42900</name>
</gene>
<dbReference type="Proteomes" id="UP001500305">
    <property type="component" value="Unassembled WGS sequence"/>
</dbReference>
<protein>
    <submittedName>
        <fullName evidence="1">Uncharacterized protein</fullName>
    </submittedName>
</protein>